<keyword evidence="3" id="KW-1185">Reference proteome</keyword>
<keyword evidence="1" id="KW-1133">Transmembrane helix</keyword>
<dbReference type="EMBL" id="JABBWG010000069">
    <property type="protein sequence ID" value="KAG1803234.1"/>
    <property type="molecule type" value="Genomic_DNA"/>
</dbReference>
<evidence type="ECO:0000256" key="1">
    <source>
        <dbReference type="SAM" id="Phobius"/>
    </source>
</evidence>
<proteinExistence type="predicted"/>
<keyword evidence="1" id="KW-0812">Transmembrane</keyword>
<comment type="caution">
    <text evidence="2">The sequence shown here is derived from an EMBL/GenBank/DDBJ whole genome shotgun (WGS) entry which is preliminary data.</text>
</comment>
<name>A0A9P7DU72_9AGAM</name>
<protein>
    <submittedName>
        <fullName evidence="2">Uncharacterized protein</fullName>
    </submittedName>
</protein>
<feature type="transmembrane region" description="Helical" evidence="1">
    <location>
        <begin position="56"/>
        <end position="79"/>
    </location>
</feature>
<evidence type="ECO:0000313" key="3">
    <source>
        <dbReference type="Proteomes" id="UP000807769"/>
    </source>
</evidence>
<dbReference type="AlphaFoldDB" id="A0A9P7DU72"/>
<accession>A0A9P7DU72</accession>
<dbReference type="GeneID" id="64627664"/>
<organism evidence="2 3">
    <name type="scientific">Suillus subaureus</name>
    <dbReference type="NCBI Taxonomy" id="48587"/>
    <lineage>
        <taxon>Eukaryota</taxon>
        <taxon>Fungi</taxon>
        <taxon>Dikarya</taxon>
        <taxon>Basidiomycota</taxon>
        <taxon>Agaricomycotina</taxon>
        <taxon>Agaricomycetes</taxon>
        <taxon>Agaricomycetidae</taxon>
        <taxon>Boletales</taxon>
        <taxon>Suillineae</taxon>
        <taxon>Suillaceae</taxon>
        <taxon>Suillus</taxon>
    </lineage>
</organism>
<evidence type="ECO:0000313" key="2">
    <source>
        <dbReference type="EMBL" id="KAG1803234.1"/>
    </source>
</evidence>
<dbReference type="RefSeq" id="XP_041186495.1">
    <property type="nucleotide sequence ID" value="XM_041333647.1"/>
</dbReference>
<reference evidence="2" key="1">
    <citation type="journal article" date="2020" name="New Phytol.">
        <title>Comparative genomics reveals dynamic genome evolution in host specialist ectomycorrhizal fungi.</title>
        <authorList>
            <person name="Lofgren L.A."/>
            <person name="Nguyen N.H."/>
            <person name="Vilgalys R."/>
            <person name="Ruytinx J."/>
            <person name="Liao H.L."/>
            <person name="Branco S."/>
            <person name="Kuo A."/>
            <person name="LaButti K."/>
            <person name="Lipzen A."/>
            <person name="Andreopoulos W."/>
            <person name="Pangilinan J."/>
            <person name="Riley R."/>
            <person name="Hundley H."/>
            <person name="Na H."/>
            <person name="Barry K."/>
            <person name="Grigoriev I.V."/>
            <person name="Stajich J.E."/>
            <person name="Kennedy P.G."/>
        </authorList>
    </citation>
    <scope>NUCLEOTIDE SEQUENCE</scope>
    <source>
        <strain evidence="2">MN1</strain>
    </source>
</reference>
<gene>
    <name evidence="2" type="ORF">BJ212DRAFT_1304635</name>
</gene>
<sequence length="209" mass="23665">MHMTSTGQVRQPVELSMGTFGTNINKSTNNTSTNNLVPMTAAASVQRQYYINFLPLSLLIVHLKLSISFVDFIIPWLFFKLIRCEAIAQIVVSNASLLVSQGNSSSMPSPRHWILQDMDFFNLQNKDEMLIDEHESQIMKTGEMDDVSLNNKEAILIDQDITNNDMDMFSLDKEDVMLIDQDGSNNGDMDVFSLDKDDVMNIDEDEIMV</sequence>
<keyword evidence="1" id="KW-0472">Membrane</keyword>
<dbReference type="Proteomes" id="UP000807769">
    <property type="component" value="Unassembled WGS sequence"/>
</dbReference>